<organism evidence="4 5">
    <name type="scientific">Vibrio diazotrophicus</name>
    <dbReference type="NCBI Taxonomy" id="685"/>
    <lineage>
        <taxon>Bacteria</taxon>
        <taxon>Pseudomonadati</taxon>
        <taxon>Pseudomonadota</taxon>
        <taxon>Gammaproteobacteria</taxon>
        <taxon>Vibrionales</taxon>
        <taxon>Vibrionaceae</taxon>
        <taxon>Vibrio</taxon>
    </lineage>
</organism>
<evidence type="ECO:0000259" key="3">
    <source>
        <dbReference type="PROSITE" id="PS50977"/>
    </source>
</evidence>
<dbReference type="GO" id="GO:0003677">
    <property type="term" value="F:DNA binding"/>
    <property type="evidence" value="ECO:0007669"/>
    <property type="project" value="UniProtKB-UniRule"/>
</dbReference>
<accession>A0A2J8HYF9</accession>
<dbReference type="PRINTS" id="PR00455">
    <property type="entry name" value="HTHTETR"/>
</dbReference>
<dbReference type="SUPFAM" id="SSF46689">
    <property type="entry name" value="Homeodomain-like"/>
    <property type="match status" value="1"/>
</dbReference>
<keyword evidence="1 2" id="KW-0238">DNA-binding</keyword>
<dbReference type="InterPro" id="IPR001647">
    <property type="entry name" value="HTH_TetR"/>
</dbReference>
<reference evidence="4 5" key="1">
    <citation type="submission" date="2018-01" db="EMBL/GenBank/DDBJ databases">
        <title>Draft genome sequences of six Vibrio diazotrophicus strains isolated from deep-sea sediments of the Baltic Sea.</title>
        <authorList>
            <person name="Castillo D."/>
            <person name="Vandieken V."/>
            <person name="Chiang O."/>
            <person name="Middelboe M."/>
        </authorList>
    </citation>
    <scope>NUCLEOTIDE SEQUENCE [LARGE SCALE GENOMIC DNA]</scope>
    <source>
        <strain evidence="4 5">60.27F</strain>
    </source>
</reference>
<evidence type="ECO:0000313" key="5">
    <source>
        <dbReference type="Proteomes" id="UP000236449"/>
    </source>
</evidence>
<dbReference type="PROSITE" id="PS50977">
    <property type="entry name" value="HTH_TETR_2"/>
    <property type="match status" value="1"/>
</dbReference>
<dbReference type="Gene3D" id="1.10.357.10">
    <property type="entry name" value="Tetracycline Repressor, domain 2"/>
    <property type="match status" value="1"/>
</dbReference>
<dbReference type="PANTHER" id="PTHR43479">
    <property type="entry name" value="ACREF/ENVCD OPERON REPRESSOR-RELATED"/>
    <property type="match status" value="1"/>
</dbReference>
<dbReference type="InterPro" id="IPR050624">
    <property type="entry name" value="HTH-type_Tx_Regulator"/>
</dbReference>
<sequence length="247" mass="29077">MTDKKQGRRSADDAHKTRLHILREATNLFCELGYARVSLRNISEKAGISHSLIRHHFGSKEKIWRYISDGMHSYMEFYLRKVLSEIPDDTAVNVKLYRFTMHLLAHSLIIKQPIQFIAEAVRQEGALFDYFIDTAGELEEIIEGLADLYNKEYSNAPIKVWEIKWQMIMFSHGAASLTPFMKETWADETRDLDICLLKHWSLFNDIMIHKFSIPEQDVMRPNSVKELVYEVRYDWEEECEKRISANQ</sequence>
<dbReference type="AlphaFoldDB" id="A0A2J8HYF9"/>
<comment type="caution">
    <text evidence="4">The sequence shown here is derived from an EMBL/GenBank/DDBJ whole genome shotgun (WGS) entry which is preliminary data.</text>
</comment>
<evidence type="ECO:0000256" key="2">
    <source>
        <dbReference type="PROSITE-ProRule" id="PRU00335"/>
    </source>
</evidence>
<dbReference type="RefSeq" id="WP_102966872.1">
    <property type="nucleotide sequence ID" value="NZ_POSK01000012.1"/>
</dbReference>
<dbReference type="Proteomes" id="UP000236449">
    <property type="component" value="Unassembled WGS sequence"/>
</dbReference>
<name>A0A2J8HYF9_VIBDI</name>
<feature type="DNA-binding region" description="H-T-H motif" evidence="2">
    <location>
        <begin position="38"/>
        <end position="57"/>
    </location>
</feature>
<evidence type="ECO:0000313" key="4">
    <source>
        <dbReference type="EMBL" id="PNI03298.1"/>
    </source>
</evidence>
<dbReference type="OrthoDB" id="9151800at2"/>
<dbReference type="Pfam" id="PF00440">
    <property type="entry name" value="TetR_N"/>
    <property type="match status" value="1"/>
</dbReference>
<feature type="domain" description="HTH tetR-type" evidence="3">
    <location>
        <begin position="15"/>
        <end position="75"/>
    </location>
</feature>
<dbReference type="InterPro" id="IPR009057">
    <property type="entry name" value="Homeodomain-like_sf"/>
</dbReference>
<protein>
    <submittedName>
        <fullName evidence="4">TetR family transcriptional regulator</fullName>
    </submittedName>
</protein>
<dbReference type="EMBL" id="POSK01000012">
    <property type="protein sequence ID" value="PNI03298.1"/>
    <property type="molecule type" value="Genomic_DNA"/>
</dbReference>
<proteinExistence type="predicted"/>
<dbReference type="PANTHER" id="PTHR43479:SF12">
    <property type="entry name" value="TRANSCRIPTIONAL REGULATORY PROTEIN"/>
    <property type="match status" value="1"/>
</dbReference>
<evidence type="ECO:0000256" key="1">
    <source>
        <dbReference type="ARBA" id="ARBA00023125"/>
    </source>
</evidence>
<gene>
    <name evidence="4" type="ORF">C1N32_17035</name>
</gene>